<dbReference type="InterPro" id="IPR036590">
    <property type="entry name" value="SRAP-like"/>
</dbReference>
<dbReference type="GO" id="GO:0006508">
    <property type="term" value="P:proteolysis"/>
    <property type="evidence" value="ECO:0007669"/>
    <property type="project" value="UniProtKB-KW"/>
</dbReference>
<sequence length="248" mass="27719">MCGRYNLTLPVEAVRQLFAVVNEVEPFPPRYNIAPTQPVHVVRHGPHGRELVLMKWGFMPSWVKDPAKFPLLINARSETAAEKPAFRNAMRRRRVLLPATGYYEWKREGNRKVPFVFEAGHPIALAGIYETWHGPNGEEVDTVAVLTGEALGVAADYHDRMPLTVPPADFAEWLDPANDDAAKALVWTDRDDYTAHPVSTLLSNARNEGAGLMTPDPEGPPEPRAARRRQTEPPPAEAEPEEVQPRLL</sequence>
<evidence type="ECO:0000256" key="6">
    <source>
        <dbReference type="ARBA" id="ARBA00023125"/>
    </source>
</evidence>
<proteinExistence type="inferred from homology"/>
<evidence type="ECO:0000313" key="11">
    <source>
        <dbReference type="Proteomes" id="UP000249590"/>
    </source>
</evidence>
<dbReference type="GO" id="GO:0016829">
    <property type="term" value="F:lyase activity"/>
    <property type="evidence" value="ECO:0007669"/>
    <property type="project" value="UniProtKB-KW"/>
</dbReference>
<name>A0A8B2P222_9HYPH</name>
<evidence type="ECO:0000313" key="10">
    <source>
        <dbReference type="EMBL" id="RAI04004.1"/>
    </source>
</evidence>
<evidence type="ECO:0000256" key="5">
    <source>
        <dbReference type="ARBA" id="ARBA00023124"/>
    </source>
</evidence>
<dbReference type="SUPFAM" id="SSF143081">
    <property type="entry name" value="BB1717-like"/>
    <property type="match status" value="1"/>
</dbReference>
<keyword evidence="11" id="KW-1185">Reference proteome</keyword>
<evidence type="ECO:0000256" key="8">
    <source>
        <dbReference type="RuleBase" id="RU364100"/>
    </source>
</evidence>
<gene>
    <name evidence="10" type="ORF">DLJ53_05955</name>
</gene>
<accession>A0A8B2P222</accession>
<keyword evidence="3" id="KW-0227">DNA damage</keyword>
<keyword evidence="2 8" id="KW-0645">Protease</keyword>
<dbReference type="OrthoDB" id="9782620at2"/>
<keyword evidence="7" id="KW-0456">Lyase</keyword>
<dbReference type="EC" id="3.4.-.-" evidence="8"/>
<dbReference type="PANTHER" id="PTHR13604">
    <property type="entry name" value="DC12-RELATED"/>
    <property type="match status" value="1"/>
</dbReference>
<dbReference type="Gene3D" id="3.90.1680.10">
    <property type="entry name" value="SOS response associated peptidase-like"/>
    <property type="match status" value="1"/>
</dbReference>
<dbReference type="Proteomes" id="UP000249590">
    <property type="component" value="Unassembled WGS sequence"/>
</dbReference>
<evidence type="ECO:0000256" key="7">
    <source>
        <dbReference type="ARBA" id="ARBA00023239"/>
    </source>
</evidence>
<feature type="region of interest" description="Disordered" evidence="9">
    <location>
        <begin position="202"/>
        <end position="248"/>
    </location>
</feature>
<keyword evidence="5" id="KW-0190">Covalent protein-DNA linkage</keyword>
<evidence type="ECO:0000256" key="3">
    <source>
        <dbReference type="ARBA" id="ARBA00022763"/>
    </source>
</evidence>
<keyword evidence="4 8" id="KW-0378">Hydrolase</keyword>
<evidence type="ECO:0000256" key="4">
    <source>
        <dbReference type="ARBA" id="ARBA00022801"/>
    </source>
</evidence>
<dbReference type="AlphaFoldDB" id="A0A8B2P222"/>
<evidence type="ECO:0000256" key="2">
    <source>
        <dbReference type="ARBA" id="ARBA00022670"/>
    </source>
</evidence>
<comment type="similarity">
    <text evidence="1 8">Belongs to the SOS response-associated peptidase family.</text>
</comment>
<dbReference type="GO" id="GO:0106300">
    <property type="term" value="P:protein-DNA covalent cross-linking repair"/>
    <property type="evidence" value="ECO:0007669"/>
    <property type="project" value="InterPro"/>
</dbReference>
<dbReference type="EMBL" id="QHHQ01000001">
    <property type="protein sequence ID" value="RAI04004.1"/>
    <property type="molecule type" value="Genomic_DNA"/>
</dbReference>
<dbReference type="InterPro" id="IPR003738">
    <property type="entry name" value="SRAP"/>
</dbReference>
<protein>
    <recommendedName>
        <fullName evidence="8">Abasic site processing protein</fullName>
        <ecNumber evidence="8">3.4.-.-</ecNumber>
    </recommendedName>
</protein>
<organism evidence="10 11">
    <name type="scientific">Acuticoccus sediminis</name>
    <dbReference type="NCBI Taxonomy" id="2184697"/>
    <lineage>
        <taxon>Bacteria</taxon>
        <taxon>Pseudomonadati</taxon>
        <taxon>Pseudomonadota</taxon>
        <taxon>Alphaproteobacteria</taxon>
        <taxon>Hyphomicrobiales</taxon>
        <taxon>Amorphaceae</taxon>
        <taxon>Acuticoccus</taxon>
    </lineage>
</organism>
<keyword evidence="6" id="KW-0238">DNA-binding</keyword>
<dbReference type="GO" id="GO:0003697">
    <property type="term" value="F:single-stranded DNA binding"/>
    <property type="evidence" value="ECO:0007669"/>
    <property type="project" value="InterPro"/>
</dbReference>
<evidence type="ECO:0000256" key="9">
    <source>
        <dbReference type="SAM" id="MobiDB-lite"/>
    </source>
</evidence>
<dbReference type="PANTHER" id="PTHR13604:SF0">
    <property type="entry name" value="ABASIC SITE PROCESSING PROTEIN HMCES"/>
    <property type="match status" value="1"/>
</dbReference>
<comment type="caution">
    <text evidence="10">The sequence shown here is derived from an EMBL/GenBank/DDBJ whole genome shotgun (WGS) entry which is preliminary data.</text>
</comment>
<dbReference type="RefSeq" id="WP_111343134.1">
    <property type="nucleotide sequence ID" value="NZ_QHHQ01000001.1"/>
</dbReference>
<dbReference type="GO" id="GO:0008233">
    <property type="term" value="F:peptidase activity"/>
    <property type="evidence" value="ECO:0007669"/>
    <property type="project" value="UniProtKB-KW"/>
</dbReference>
<evidence type="ECO:0000256" key="1">
    <source>
        <dbReference type="ARBA" id="ARBA00008136"/>
    </source>
</evidence>
<reference evidence="10 11" key="1">
    <citation type="submission" date="2018-05" db="EMBL/GenBank/DDBJ databases">
        <title>Acuticoccus sediminis sp. nov., isolated from deep-sea sediment of Indian Ocean.</title>
        <authorList>
            <person name="Liu X."/>
            <person name="Lai Q."/>
            <person name="Du Y."/>
            <person name="Sun F."/>
            <person name="Zhang X."/>
            <person name="Wang S."/>
            <person name="Shao Z."/>
        </authorList>
    </citation>
    <scope>NUCLEOTIDE SEQUENCE [LARGE SCALE GENOMIC DNA]</scope>
    <source>
        <strain evidence="10 11">PTG4-2</strain>
    </source>
</reference>
<dbReference type="Pfam" id="PF02586">
    <property type="entry name" value="SRAP"/>
    <property type="match status" value="1"/>
</dbReference>